<proteinExistence type="predicted"/>
<accession>A0A0A9HRY6</accession>
<evidence type="ECO:0000313" key="1">
    <source>
        <dbReference type="EMBL" id="JAE37621.1"/>
    </source>
</evidence>
<dbReference type="EMBL" id="GBRH01160275">
    <property type="protein sequence ID" value="JAE37621.1"/>
    <property type="molecule type" value="Transcribed_RNA"/>
</dbReference>
<reference evidence="1" key="2">
    <citation type="journal article" date="2015" name="Data Brief">
        <title>Shoot transcriptome of the giant reed, Arundo donax.</title>
        <authorList>
            <person name="Barrero R.A."/>
            <person name="Guerrero F.D."/>
            <person name="Moolhuijzen P."/>
            <person name="Goolsby J.A."/>
            <person name="Tidwell J."/>
            <person name="Bellgard S.E."/>
            <person name="Bellgard M.I."/>
        </authorList>
    </citation>
    <scope>NUCLEOTIDE SEQUENCE</scope>
    <source>
        <tissue evidence="1">Shoot tissue taken approximately 20 cm above the soil surface</tissue>
    </source>
</reference>
<sequence length="37" mass="4144">MDSRTAVQFAYSMSASLLSEHVPDGDKRKGKIMCRAR</sequence>
<organism evidence="1">
    <name type="scientific">Arundo donax</name>
    <name type="common">Giant reed</name>
    <name type="synonym">Donax arundinaceus</name>
    <dbReference type="NCBI Taxonomy" id="35708"/>
    <lineage>
        <taxon>Eukaryota</taxon>
        <taxon>Viridiplantae</taxon>
        <taxon>Streptophyta</taxon>
        <taxon>Embryophyta</taxon>
        <taxon>Tracheophyta</taxon>
        <taxon>Spermatophyta</taxon>
        <taxon>Magnoliopsida</taxon>
        <taxon>Liliopsida</taxon>
        <taxon>Poales</taxon>
        <taxon>Poaceae</taxon>
        <taxon>PACMAD clade</taxon>
        <taxon>Arundinoideae</taxon>
        <taxon>Arundineae</taxon>
        <taxon>Arundo</taxon>
    </lineage>
</organism>
<name>A0A0A9HRY6_ARUDO</name>
<protein>
    <submittedName>
        <fullName evidence="1">Uncharacterized protein</fullName>
    </submittedName>
</protein>
<dbReference type="AlphaFoldDB" id="A0A0A9HRY6"/>
<reference evidence="1" key="1">
    <citation type="submission" date="2014-09" db="EMBL/GenBank/DDBJ databases">
        <authorList>
            <person name="Magalhaes I.L.F."/>
            <person name="Oliveira U."/>
            <person name="Santos F.R."/>
            <person name="Vidigal T.H.D.A."/>
            <person name="Brescovit A.D."/>
            <person name="Santos A.J."/>
        </authorList>
    </citation>
    <scope>NUCLEOTIDE SEQUENCE</scope>
    <source>
        <tissue evidence="1">Shoot tissue taken approximately 20 cm above the soil surface</tissue>
    </source>
</reference>